<name>A0ABU1BKR1_9BURK</name>
<organism evidence="1 2">
    <name type="scientific">Keguizhuia sedimenti</name>
    <dbReference type="NCBI Taxonomy" id="3064264"/>
    <lineage>
        <taxon>Bacteria</taxon>
        <taxon>Pseudomonadati</taxon>
        <taxon>Pseudomonadota</taxon>
        <taxon>Betaproteobacteria</taxon>
        <taxon>Burkholderiales</taxon>
        <taxon>Oxalobacteraceae</taxon>
        <taxon>Keguizhuia</taxon>
    </lineage>
</organism>
<gene>
    <name evidence="1" type="ORF">Q8A64_03305</name>
</gene>
<evidence type="ECO:0000313" key="1">
    <source>
        <dbReference type="EMBL" id="MDQ9169434.1"/>
    </source>
</evidence>
<comment type="caution">
    <text evidence="1">The sequence shown here is derived from an EMBL/GenBank/DDBJ whole genome shotgun (WGS) entry which is preliminary data.</text>
</comment>
<protein>
    <recommendedName>
        <fullName evidence="3">Phage protein</fullName>
    </recommendedName>
</protein>
<keyword evidence="2" id="KW-1185">Reference proteome</keyword>
<dbReference type="EMBL" id="JAUYVH010000001">
    <property type="protein sequence ID" value="MDQ9169434.1"/>
    <property type="molecule type" value="Genomic_DNA"/>
</dbReference>
<evidence type="ECO:0008006" key="3">
    <source>
        <dbReference type="Google" id="ProtNLM"/>
    </source>
</evidence>
<proteinExistence type="predicted"/>
<accession>A0ABU1BKR1</accession>
<sequence>MENTQDCASSNGADQVICALFGPDWKDVLLNKEGQVIQRCERCKQCQRIKPQE</sequence>
<dbReference type="RefSeq" id="WP_338435329.1">
    <property type="nucleotide sequence ID" value="NZ_JAUYVH010000001.1"/>
</dbReference>
<reference evidence="1 2" key="1">
    <citation type="submission" date="2023-08" db="EMBL/GenBank/DDBJ databases">
        <title>Oxalobacteraceae gen .nov., isolated from river sludge outside the plant.</title>
        <authorList>
            <person name="Zhao S.Y."/>
        </authorList>
    </citation>
    <scope>NUCLEOTIDE SEQUENCE [LARGE SCALE GENOMIC DNA]</scope>
    <source>
        <strain evidence="1 2">R-40</strain>
    </source>
</reference>
<evidence type="ECO:0000313" key="2">
    <source>
        <dbReference type="Proteomes" id="UP001225596"/>
    </source>
</evidence>
<dbReference type="Proteomes" id="UP001225596">
    <property type="component" value="Unassembled WGS sequence"/>
</dbReference>